<dbReference type="Proteomes" id="UP000887300">
    <property type="component" value="Unassembled WGS sequence"/>
</dbReference>
<evidence type="ECO:0000256" key="1">
    <source>
        <dbReference type="ARBA" id="ARBA00022603"/>
    </source>
</evidence>
<dbReference type="InterPro" id="IPR029063">
    <property type="entry name" value="SAM-dependent_MTases_sf"/>
</dbReference>
<dbReference type="PANTHER" id="PTHR12829">
    <property type="entry name" value="N6-ADENOSINE-METHYLTRANSFERASE"/>
    <property type="match status" value="1"/>
</dbReference>
<feature type="region of interest" description="Disordered" evidence="5">
    <location>
        <begin position="88"/>
        <end position="115"/>
    </location>
</feature>
<feature type="compositionally biased region" description="Basic and acidic residues" evidence="5">
    <location>
        <begin position="89"/>
        <end position="104"/>
    </location>
</feature>
<comment type="caution">
    <text evidence="6">The sequence shown here is derived from an EMBL/GenBank/DDBJ whole genome shotgun (WGS) entry which is preliminary data.</text>
</comment>
<dbReference type="Gene3D" id="3.40.50.150">
    <property type="entry name" value="Vaccinia Virus protein VP39"/>
    <property type="match status" value="1"/>
</dbReference>
<dbReference type="GO" id="GO:0032259">
    <property type="term" value="P:methylation"/>
    <property type="evidence" value="ECO:0007669"/>
    <property type="project" value="UniProtKB-KW"/>
</dbReference>
<reference evidence="6" key="1">
    <citation type="journal article" date="2021" name="ISME J.">
        <title>Genomic evolution of the class Acidithiobacillia: deep-branching Proteobacteria living in extreme acidic conditions.</title>
        <authorList>
            <person name="Moya-Beltran A."/>
            <person name="Beard S."/>
            <person name="Rojas-Villalobos C."/>
            <person name="Issotta F."/>
            <person name="Gallardo Y."/>
            <person name="Ulloa R."/>
            <person name="Giaveno A."/>
            <person name="Degli Esposti M."/>
            <person name="Johnson D.B."/>
            <person name="Quatrini R."/>
        </authorList>
    </citation>
    <scope>NUCLEOTIDE SEQUENCE</scope>
    <source>
        <strain evidence="6">DSM 583</strain>
    </source>
</reference>
<evidence type="ECO:0000256" key="3">
    <source>
        <dbReference type="ARBA" id="ARBA00022691"/>
    </source>
</evidence>
<dbReference type="PROSITE" id="PS51143">
    <property type="entry name" value="MT_A70"/>
    <property type="match status" value="1"/>
</dbReference>
<sequence>MSKQGKKPHVPFSRRLEEFRLFKELTGMKWVPVRYRAPEGAGIDDRFGFWANDMRYKYHRGNSVSQEHIDALNAEGFAWVNSHRSTARARAETKEGSGGDDKGTEASTDDEDGGGKKAVAWCDCMRIRGTKAQKRWLLAPQPARPETYPKSVTDLGVLTTAGLRFGAIMADPPWRYGNTASNGAAENHYPTMSMEELRAMPVEALAAEDSFLFLWTTTSFLEEGLDLIRQWGFTYKSNMVWCKTHFGMGNYWRIAHEHLLLGVRGKPGWRLQDLASFMLIQKNRHSGKPDEFRRQVESAVSGPYLELFGRMEMTGWTVFGNQVSPSLFADLSEDEARDVAKKNSTNAESGFAHGALDFGDGEKILPMDNSLLSLFCNGHQTTKKCG</sequence>
<comment type="similarity">
    <text evidence="4">Belongs to the MT-A70-like family.</text>
</comment>
<evidence type="ECO:0000313" key="6">
    <source>
        <dbReference type="EMBL" id="MBU2722802.1"/>
    </source>
</evidence>
<accession>A0A8X8G9Q7</accession>
<dbReference type="Pfam" id="PF05063">
    <property type="entry name" value="MT-A70"/>
    <property type="match status" value="1"/>
</dbReference>
<dbReference type="InterPro" id="IPR007757">
    <property type="entry name" value="MT-A70-like"/>
</dbReference>
<organism evidence="6 7">
    <name type="scientific">Acidithiobacillus ferridurans</name>
    <dbReference type="NCBI Taxonomy" id="1232575"/>
    <lineage>
        <taxon>Bacteria</taxon>
        <taxon>Pseudomonadati</taxon>
        <taxon>Pseudomonadota</taxon>
        <taxon>Acidithiobacillia</taxon>
        <taxon>Acidithiobacillales</taxon>
        <taxon>Acidithiobacillaceae</taxon>
        <taxon>Acidithiobacillus</taxon>
    </lineage>
</organism>
<evidence type="ECO:0000256" key="4">
    <source>
        <dbReference type="PROSITE-ProRule" id="PRU00489"/>
    </source>
</evidence>
<dbReference type="AlphaFoldDB" id="A0A8X8G9Q7"/>
<proteinExistence type="inferred from homology"/>
<gene>
    <name evidence="6" type="ORF">HF568_06190</name>
</gene>
<dbReference type="EMBL" id="JABBHS010000191">
    <property type="protein sequence ID" value="MBU2722802.1"/>
    <property type="molecule type" value="Genomic_DNA"/>
</dbReference>
<dbReference type="RefSeq" id="WP_215886160.1">
    <property type="nucleotide sequence ID" value="NZ_CP134225.1"/>
</dbReference>
<keyword evidence="2" id="KW-0808">Transferase</keyword>
<evidence type="ECO:0000256" key="2">
    <source>
        <dbReference type="ARBA" id="ARBA00022679"/>
    </source>
</evidence>
<dbReference type="SUPFAM" id="SSF53335">
    <property type="entry name" value="S-adenosyl-L-methionine-dependent methyltransferases"/>
    <property type="match status" value="1"/>
</dbReference>
<keyword evidence="3" id="KW-0949">S-adenosyl-L-methionine</keyword>
<dbReference type="GO" id="GO:0008168">
    <property type="term" value="F:methyltransferase activity"/>
    <property type="evidence" value="ECO:0007669"/>
    <property type="project" value="UniProtKB-KW"/>
</dbReference>
<name>A0A8X8G9Q7_ACIFI</name>
<evidence type="ECO:0000313" key="7">
    <source>
        <dbReference type="Proteomes" id="UP000887300"/>
    </source>
</evidence>
<protein>
    <submittedName>
        <fullName evidence="6">Uncharacterized protein</fullName>
    </submittedName>
</protein>
<dbReference type="PANTHER" id="PTHR12829:SF7">
    <property type="entry name" value="N6-ADENOSINE-METHYLTRANSFERASE CATALYTIC SUBUNIT"/>
    <property type="match status" value="1"/>
</dbReference>
<keyword evidence="1" id="KW-0489">Methyltransferase</keyword>
<evidence type="ECO:0000256" key="5">
    <source>
        <dbReference type="SAM" id="MobiDB-lite"/>
    </source>
</evidence>